<protein>
    <recommendedName>
        <fullName evidence="4">Lipoprotein</fullName>
    </recommendedName>
</protein>
<dbReference type="EMBL" id="JBHRTK010000022">
    <property type="protein sequence ID" value="MFC3208339.1"/>
    <property type="molecule type" value="Genomic_DNA"/>
</dbReference>
<gene>
    <name evidence="2" type="ORF">ACFOHJ_19120</name>
</gene>
<evidence type="ECO:0000313" key="2">
    <source>
        <dbReference type="EMBL" id="MFC3208339.1"/>
    </source>
</evidence>
<reference evidence="3" key="1">
    <citation type="journal article" date="2019" name="Int. J. Syst. Evol. Microbiol.">
        <title>The Global Catalogue of Microorganisms (GCM) 10K type strain sequencing project: providing services to taxonomists for standard genome sequencing and annotation.</title>
        <authorList>
            <consortium name="The Broad Institute Genomics Platform"/>
            <consortium name="The Broad Institute Genome Sequencing Center for Infectious Disease"/>
            <person name="Wu L."/>
            <person name="Ma J."/>
        </authorList>
    </citation>
    <scope>NUCLEOTIDE SEQUENCE [LARGE SCALE GENOMIC DNA]</scope>
    <source>
        <strain evidence="3">KCTC 52165</strain>
    </source>
</reference>
<feature type="signal peptide" evidence="1">
    <location>
        <begin position="1"/>
        <end position="22"/>
    </location>
</feature>
<evidence type="ECO:0000313" key="3">
    <source>
        <dbReference type="Proteomes" id="UP001595583"/>
    </source>
</evidence>
<dbReference type="RefSeq" id="WP_378223485.1">
    <property type="nucleotide sequence ID" value="NZ_JBHRTK010000022.1"/>
</dbReference>
<accession>A0ABV7KDH8</accession>
<keyword evidence="1" id="KW-0732">Signal</keyword>
<sequence>MGRRLFSVLSGALLLSGCQSTAPITSTLSQHPVTPAEVDAVVYGIQTNFRDPNSAQIMKTSRTGLIEAYGQQYKVVCILANAKNSMGGYTGLHVTAIYMTMDSKFRSMGTTEYSTTVCPLLF</sequence>
<dbReference type="PROSITE" id="PS51257">
    <property type="entry name" value="PROKAR_LIPOPROTEIN"/>
    <property type="match status" value="1"/>
</dbReference>
<keyword evidence="3" id="KW-1185">Reference proteome</keyword>
<dbReference type="Proteomes" id="UP001595583">
    <property type="component" value="Unassembled WGS sequence"/>
</dbReference>
<organism evidence="2 3">
    <name type="scientific">Aquamicrobium soli</name>
    <dbReference type="NCBI Taxonomy" id="1811518"/>
    <lineage>
        <taxon>Bacteria</taxon>
        <taxon>Pseudomonadati</taxon>
        <taxon>Pseudomonadota</taxon>
        <taxon>Alphaproteobacteria</taxon>
        <taxon>Hyphomicrobiales</taxon>
        <taxon>Phyllobacteriaceae</taxon>
        <taxon>Aquamicrobium</taxon>
    </lineage>
</organism>
<name>A0ABV7KDH8_9HYPH</name>
<feature type="chain" id="PRO_5047538808" description="Lipoprotein" evidence="1">
    <location>
        <begin position="23"/>
        <end position="122"/>
    </location>
</feature>
<evidence type="ECO:0008006" key="4">
    <source>
        <dbReference type="Google" id="ProtNLM"/>
    </source>
</evidence>
<evidence type="ECO:0000256" key="1">
    <source>
        <dbReference type="SAM" id="SignalP"/>
    </source>
</evidence>
<comment type="caution">
    <text evidence="2">The sequence shown here is derived from an EMBL/GenBank/DDBJ whole genome shotgun (WGS) entry which is preliminary data.</text>
</comment>
<proteinExistence type="predicted"/>